<proteinExistence type="predicted"/>
<name>W1V1V6_9FIRM</name>
<evidence type="ECO:0000313" key="2">
    <source>
        <dbReference type="Proteomes" id="UP000018855"/>
    </source>
</evidence>
<dbReference type="PATRIC" id="fig|1403949.3.peg.377"/>
<evidence type="ECO:0000313" key="1">
    <source>
        <dbReference type="EMBL" id="ETI99685.1"/>
    </source>
</evidence>
<reference evidence="1 2" key="1">
    <citation type="submission" date="2013-12" db="EMBL/GenBank/DDBJ databases">
        <title>A Varibaculum cambriense genome reconstructed from a premature infant gut community with otherwise low bacterial novelty that shifts toward anaerobic metabolism during the third week of life.</title>
        <authorList>
            <person name="Brown C.T."/>
            <person name="Sharon I."/>
            <person name="Thomas B.C."/>
            <person name="Castelle C.J."/>
            <person name="Morowitz M.J."/>
            <person name="Banfield J.F."/>
        </authorList>
    </citation>
    <scope>NUCLEOTIDE SEQUENCE [LARGE SCALE GENOMIC DNA]</scope>
    <source>
        <strain evidence="2">DORA_11</strain>
    </source>
</reference>
<dbReference type="EMBL" id="AZMJ01000433">
    <property type="protein sequence ID" value="ETI99685.1"/>
    <property type="molecule type" value="Genomic_DNA"/>
</dbReference>
<organism evidence="1 2">
    <name type="scientific">Veillonella dispar DORA_11</name>
    <dbReference type="NCBI Taxonomy" id="1403949"/>
    <lineage>
        <taxon>Bacteria</taxon>
        <taxon>Bacillati</taxon>
        <taxon>Bacillota</taxon>
        <taxon>Negativicutes</taxon>
        <taxon>Veillonellales</taxon>
        <taxon>Veillonellaceae</taxon>
        <taxon>Veillonella</taxon>
    </lineage>
</organism>
<dbReference type="AlphaFoldDB" id="W1V1V6"/>
<dbReference type="Pfam" id="PF13552">
    <property type="entry name" value="DUF4127"/>
    <property type="match status" value="1"/>
</dbReference>
<dbReference type="Proteomes" id="UP000018855">
    <property type="component" value="Unassembled WGS sequence"/>
</dbReference>
<gene>
    <name evidence="1" type="ORF">Q619_VDC00433G0001</name>
</gene>
<protein>
    <submittedName>
        <fullName evidence="1">Uncharacterized protein</fullName>
    </submittedName>
</protein>
<feature type="non-terminal residue" evidence="1">
    <location>
        <position position="1"/>
    </location>
</feature>
<sequence length="136" mass="15062">PPQHLISGKTYQGQADQIMAWVEQNAGRADVMVLSTDTLIYGGLVDSRKHNIPLSTLQNRLKRIEGLKARNKNVRIYGFGTVMRSPRASGGGTEPAYYAEYGPTIFQIAALQDKLDSGSLTQEETQKLMSLQDLHK</sequence>
<accession>W1V1V6</accession>
<dbReference type="InterPro" id="IPR025394">
    <property type="entry name" value="DUF4127"/>
</dbReference>
<comment type="caution">
    <text evidence="1">The sequence shown here is derived from an EMBL/GenBank/DDBJ whole genome shotgun (WGS) entry which is preliminary data.</text>
</comment>